<evidence type="ECO:0000256" key="4">
    <source>
        <dbReference type="ARBA" id="ARBA00022692"/>
    </source>
</evidence>
<keyword evidence="12" id="KW-1185">Reference proteome</keyword>
<organism evidence="11 12">
    <name type="scientific">Scheffersomyces stipitis (strain ATCC 58785 / CBS 6054 / NBRC 10063 / NRRL Y-11545)</name>
    <name type="common">Yeast</name>
    <name type="synonym">Pichia stipitis</name>
    <dbReference type="NCBI Taxonomy" id="322104"/>
    <lineage>
        <taxon>Eukaryota</taxon>
        <taxon>Fungi</taxon>
        <taxon>Dikarya</taxon>
        <taxon>Ascomycota</taxon>
        <taxon>Saccharomycotina</taxon>
        <taxon>Pichiomycetes</taxon>
        <taxon>Debaryomycetaceae</taxon>
        <taxon>Scheffersomyces</taxon>
    </lineage>
</organism>
<protein>
    <recommendedName>
        <fullName evidence="3 8">ER membrane protein complex subunit 4</fullName>
    </recommendedName>
</protein>
<dbReference type="RefSeq" id="XP_001383084.2">
    <property type="nucleotide sequence ID" value="XM_001383047.1"/>
</dbReference>
<dbReference type="GO" id="GO:0072546">
    <property type="term" value="C:EMC complex"/>
    <property type="evidence" value="ECO:0007669"/>
    <property type="project" value="EnsemblFungi"/>
</dbReference>
<evidence type="ECO:0000313" key="12">
    <source>
        <dbReference type="Proteomes" id="UP000002258"/>
    </source>
</evidence>
<evidence type="ECO:0000256" key="7">
    <source>
        <dbReference type="ARBA" id="ARBA00023136"/>
    </source>
</evidence>
<dbReference type="OrthoDB" id="369569at2759"/>
<proteinExistence type="inferred from homology"/>
<dbReference type="eggNOG" id="KOG3318">
    <property type="taxonomic scope" value="Eukaryota"/>
</dbReference>
<dbReference type="GO" id="GO:0015914">
    <property type="term" value="P:phospholipid transport"/>
    <property type="evidence" value="ECO:0007669"/>
    <property type="project" value="EnsemblFungi"/>
</dbReference>
<dbReference type="GO" id="GO:0032977">
    <property type="term" value="F:membrane insertase activity"/>
    <property type="evidence" value="ECO:0007669"/>
    <property type="project" value="EnsemblFungi"/>
</dbReference>
<dbReference type="AlphaFoldDB" id="A3LPJ1"/>
<dbReference type="GeneID" id="4837440"/>
<dbReference type="KEGG" id="pic:PICST_88102"/>
<evidence type="ECO:0000256" key="1">
    <source>
        <dbReference type="ARBA" id="ARBA00004477"/>
    </source>
</evidence>
<dbReference type="GO" id="GO:0045050">
    <property type="term" value="P:protein insertion into ER membrane by stop-transfer membrane-anchor sequence"/>
    <property type="evidence" value="ECO:0007669"/>
    <property type="project" value="EnsemblFungi"/>
</dbReference>
<feature type="transmembrane region" description="Helical" evidence="10">
    <location>
        <begin position="124"/>
        <end position="146"/>
    </location>
</feature>
<gene>
    <name evidence="11" type="ORF">PICST_88102</name>
</gene>
<dbReference type="FunCoup" id="A3LPJ1">
    <property type="interactions" value="771"/>
</dbReference>
<comment type="similarity">
    <text evidence="2 8">Belongs to the EMC4 family.</text>
</comment>
<keyword evidence="5" id="KW-0256">Endoplasmic reticulum</keyword>
<evidence type="ECO:0000256" key="8">
    <source>
        <dbReference type="PIRNR" id="PIRNR017207"/>
    </source>
</evidence>
<dbReference type="HOGENOM" id="CLU_098404_2_0_1"/>
<comment type="subcellular location">
    <subcellularLocation>
        <location evidence="1">Endoplasmic reticulum membrane</location>
        <topology evidence="1">Multi-pass membrane protein</topology>
    </subcellularLocation>
</comment>
<dbReference type="Pfam" id="PF06417">
    <property type="entry name" value="EMC4"/>
    <property type="match status" value="1"/>
</dbReference>
<evidence type="ECO:0000256" key="5">
    <source>
        <dbReference type="ARBA" id="ARBA00022824"/>
    </source>
</evidence>
<evidence type="ECO:0000313" key="11">
    <source>
        <dbReference type="EMBL" id="ABN65055.2"/>
    </source>
</evidence>
<keyword evidence="7 8" id="KW-0472">Membrane</keyword>
<keyword evidence="4 10" id="KW-0812">Transmembrane</keyword>
<evidence type="ECO:0000256" key="3">
    <source>
        <dbReference type="ARBA" id="ARBA00020820"/>
    </source>
</evidence>
<sequence length="174" mass="19544">MSYTEITKPEIVATPKSTKKPLVLPPGFGQDGKSASGKTKKVSFKNGDEQMEELKVKKAWELATGPAKSIPMNAIMSYMTGNSLQIIPMTMTLMLLWNPLKAIFTETNDTFKGLITKKNSSNILLAKLGFVFFQLLNMSIGIYKLYTMGLIPNTEADWLAWKELKSFDERLSFY</sequence>
<dbReference type="PIRSF" id="PIRSF017207">
    <property type="entry name" value="UCP017207_TM-p85"/>
    <property type="match status" value="1"/>
</dbReference>
<evidence type="ECO:0000256" key="9">
    <source>
        <dbReference type="SAM" id="MobiDB-lite"/>
    </source>
</evidence>
<dbReference type="STRING" id="322104.A3LPJ1"/>
<feature type="transmembrane region" description="Helical" evidence="10">
    <location>
        <begin position="86"/>
        <end position="104"/>
    </location>
</feature>
<evidence type="ECO:0000256" key="2">
    <source>
        <dbReference type="ARBA" id="ARBA00007715"/>
    </source>
</evidence>
<reference evidence="11 12" key="1">
    <citation type="journal article" date="2007" name="Nat. Biotechnol.">
        <title>Genome sequence of the lignocellulose-bioconverting and xylose-fermenting yeast Pichia stipitis.</title>
        <authorList>
            <person name="Jeffries T.W."/>
            <person name="Grigoriev I.V."/>
            <person name="Grimwood J."/>
            <person name="Laplaza J.M."/>
            <person name="Aerts A."/>
            <person name="Salamov A."/>
            <person name="Schmutz J."/>
            <person name="Lindquist E."/>
            <person name="Dehal P."/>
            <person name="Shapiro H."/>
            <person name="Jin Y.S."/>
            <person name="Passoth V."/>
            <person name="Richardson P.M."/>
        </authorList>
    </citation>
    <scope>NUCLEOTIDE SEQUENCE [LARGE SCALE GENOMIC DNA]</scope>
    <source>
        <strain evidence="12">ATCC 58785 / CBS 6054 / NBRC 10063 / NRRL Y-11545</strain>
    </source>
</reference>
<dbReference type="EMBL" id="CP000496">
    <property type="protein sequence ID" value="ABN65055.2"/>
    <property type="molecule type" value="Genomic_DNA"/>
</dbReference>
<feature type="region of interest" description="Disordered" evidence="9">
    <location>
        <begin position="18"/>
        <end position="41"/>
    </location>
</feature>
<dbReference type="OMA" id="QQTFKVI"/>
<dbReference type="InParanoid" id="A3LPJ1"/>
<keyword evidence="6 10" id="KW-1133">Transmembrane helix</keyword>
<name>A3LPJ1_PICST</name>
<accession>A3LPJ1</accession>
<evidence type="ECO:0000256" key="6">
    <source>
        <dbReference type="ARBA" id="ARBA00022989"/>
    </source>
</evidence>
<dbReference type="Proteomes" id="UP000002258">
    <property type="component" value="Chromosome 2"/>
</dbReference>
<evidence type="ECO:0000256" key="10">
    <source>
        <dbReference type="SAM" id="Phobius"/>
    </source>
</evidence>
<dbReference type="GO" id="GO:0006644">
    <property type="term" value="P:phospholipid metabolic process"/>
    <property type="evidence" value="ECO:0007669"/>
    <property type="project" value="EnsemblFungi"/>
</dbReference>
<dbReference type="InterPro" id="IPR009445">
    <property type="entry name" value="TMEM85/Emc4"/>
</dbReference>
<dbReference type="PANTHER" id="PTHR19315">
    <property type="entry name" value="ER MEMBRANE PROTEIN COMPLEX SUBUNIT 4"/>
    <property type="match status" value="1"/>
</dbReference>